<evidence type="ECO:0000256" key="2">
    <source>
        <dbReference type="ARBA" id="ARBA00023015"/>
    </source>
</evidence>
<dbReference type="SUPFAM" id="SSF53850">
    <property type="entry name" value="Periplasmic binding protein-like II"/>
    <property type="match status" value="1"/>
</dbReference>
<dbReference type="PROSITE" id="PS50931">
    <property type="entry name" value="HTH_LYSR"/>
    <property type="match status" value="1"/>
</dbReference>
<dbReference type="PANTHER" id="PTHR30126">
    <property type="entry name" value="HTH-TYPE TRANSCRIPTIONAL REGULATOR"/>
    <property type="match status" value="1"/>
</dbReference>
<comment type="caution">
    <text evidence="6">The sequence shown here is derived from an EMBL/GenBank/DDBJ whole genome shotgun (WGS) entry which is preliminary data.</text>
</comment>
<dbReference type="Pfam" id="PF03466">
    <property type="entry name" value="LysR_substrate"/>
    <property type="match status" value="1"/>
</dbReference>
<dbReference type="Gene3D" id="3.40.190.290">
    <property type="match status" value="1"/>
</dbReference>
<dbReference type="EMBL" id="BQXO01000005">
    <property type="protein sequence ID" value="GKT06401.1"/>
    <property type="molecule type" value="Genomic_DNA"/>
</dbReference>
<evidence type="ECO:0000259" key="5">
    <source>
        <dbReference type="PROSITE" id="PS50931"/>
    </source>
</evidence>
<keyword evidence="2" id="KW-0805">Transcription regulation</keyword>
<reference evidence="6 7" key="1">
    <citation type="submission" date="2022-03" db="EMBL/GenBank/DDBJ databases">
        <title>Draft genome sequence of Furfurilactobacillus curtus JCM 31185.</title>
        <authorList>
            <person name="Suzuki S."/>
            <person name="Endo A."/>
            <person name="Kajikawa A."/>
        </authorList>
    </citation>
    <scope>NUCLEOTIDE SEQUENCE [LARGE SCALE GENOMIC DNA]</scope>
    <source>
        <strain evidence="6 7">JCM 31185</strain>
    </source>
</reference>
<name>A0ABQ5JT78_9LACO</name>
<dbReference type="InterPro" id="IPR036388">
    <property type="entry name" value="WH-like_DNA-bd_sf"/>
</dbReference>
<organism evidence="6 7">
    <name type="scientific">Furfurilactobacillus curtus</name>
    <dbReference type="NCBI Taxonomy" id="1746200"/>
    <lineage>
        <taxon>Bacteria</taxon>
        <taxon>Bacillati</taxon>
        <taxon>Bacillota</taxon>
        <taxon>Bacilli</taxon>
        <taxon>Lactobacillales</taxon>
        <taxon>Lactobacillaceae</taxon>
        <taxon>Furfurilactobacillus</taxon>
    </lineage>
</organism>
<feature type="domain" description="HTH lysR-type" evidence="5">
    <location>
        <begin position="1"/>
        <end position="57"/>
    </location>
</feature>
<evidence type="ECO:0000256" key="1">
    <source>
        <dbReference type="ARBA" id="ARBA00009437"/>
    </source>
</evidence>
<protein>
    <submittedName>
        <fullName evidence="6">LysR family transcriptional regulator</fullName>
    </submittedName>
</protein>
<dbReference type="RefSeq" id="WP_407884507.1">
    <property type="nucleotide sequence ID" value="NZ_BQXO01000005.1"/>
</dbReference>
<dbReference type="PRINTS" id="PR00039">
    <property type="entry name" value="HTHLYSR"/>
</dbReference>
<keyword evidence="7" id="KW-1185">Reference proteome</keyword>
<sequence>MIKFFNVFQAVYETRSFSQAAEQLYISQPTVSVQIQQLEQTLGTPLFTRNHHGVSPTAAADLLYQEGLVLTDRWQELVDQVQHATKPHVTCRIGVSNTIAATQLPPIIAELPQTALQEFDCQLLLMNSAGIVDELVAHNLEFGFIEQPLTASGIARRAFFTDQLVHAGDPKRPLWLLREAGSGVRHYTDRYLAQHNLTPKQVMVVNNNDIIVRLLTQGIGQTIVSQNVLPQQVAYQSLGPQFTRQFYFLSRPLPPTSPLNQLAQLLQDQLTTESPQQR</sequence>
<evidence type="ECO:0000313" key="6">
    <source>
        <dbReference type="EMBL" id="GKT06401.1"/>
    </source>
</evidence>
<dbReference type="Pfam" id="PF00126">
    <property type="entry name" value="HTH_1"/>
    <property type="match status" value="1"/>
</dbReference>
<comment type="similarity">
    <text evidence="1">Belongs to the LysR transcriptional regulatory family.</text>
</comment>
<evidence type="ECO:0000256" key="3">
    <source>
        <dbReference type="ARBA" id="ARBA00023125"/>
    </source>
</evidence>
<gene>
    <name evidence="6" type="ORF">JCM31185_16880</name>
</gene>
<keyword evidence="4" id="KW-0804">Transcription</keyword>
<evidence type="ECO:0000313" key="7">
    <source>
        <dbReference type="Proteomes" id="UP001628078"/>
    </source>
</evidence>
<evidence type="ECO:0000256" key="4">
    <source>
        <dbReference type="ARBA" id="ARBA00023163"/>
    </source>
</evidence>
<proteinExistence type="inferred from homology"/>
<dbReference type="InterPro" id="IPR036390">
    <property type="entry name" value="WH_DNA-bd_sf"/>
</dbReference>
<dbReference type="SUPFAM" id="SSF46785">
    <property type="entry name" value="Winged helix' DNA-binding domain"/>
    <property type="match status" value="1"/>
</dbReference>
<accession>A0ABQ5JT78</accession>
<dbReference type="Proteomes" id="UP001628078">
    <property type="component" value="Unassembled WGS sequence"/>
</dbReference>
<dbReference type="PANTHER" id="PTHR30126:SF40">
    <property type="entry name" value="HTH-TYPE TRANSCRIPTIONAL REGULATOR GLTR"/>
    <property type="match status" value="1"/>
</dbReference>
<keyword evidence="3" id="KW-0238">DNA-binding</keyword>
<dbReference type="InterPro" id="IPR000847">
    <property type="entry name" value="LysR_HTH_N"/>
</dbReference>
<dbReference type="Gene3D" id="1.10.10.10">
    <property type="entry name" value="Winged helix-like DNA-binding domain superfamily/Winged helix DNA-binding domain"/>
    <property type="match status" value="1"/>
</dbReference>
<dbReference type="InterPro" id="IPR005119">
    <property type="entry name" value="LysR_subst-bd"/>
</dbReference>